<keyword evidence="3" id="KW-0547">Nucleotide-binding</keyword>
<gene>
    <name evidence="3" type="ORF">G5B46_07085</name>
</gene>
<evidence type="ECO:0000256" key="1">
    <source>
        <dbReference type="SAM" id="Coils"/>
    </source>
</evidence>
<dbReference type="AlphaFoldDB" id="A0A6G4QVK6"/>
<dbReference type="SUPFAM" id="SSF55874">
    <property type="entry name" value="ATPase domain of HSP90 chaperone/DNA topoisomerase II/histidine kinase"/>
    <property type="match status" value="1"/>
</dbReference>
<dbReference type="Gene3D" id="3.30.565.10">
    <property type="entry name" value="Histidine kinase-like ATPase, C-terminal domain"/>
    <property type="match status" value="1"/>
</dbReference>
<sequence length="649" mass="72628">MAESQGALFDERFLERHAGEIIRDPEVAIVELVANAWDAWATRVDIHWAERGNEQVFSITDNGKGMSKAQFERRWRTLDYNKLTEEGATSTPPEELKSFGSRRSYGRNGKGRHAAFRFGDPYIVRTWCEGQEVTYEVRRGVNVPFDLKLVSESGDVLGHGTEISAPSGTGVNMTAQQVREVIGTRFLADPNFQVIVDGTKVSFEDVPAGKIRELEVEVAGFGLAGLVVIDTQKADRTTRQHGIAWWVDNRLVGRPGWAGFELDGRTNEAKRFQFIVRADFLAEASATLPDWSGFDPRNPAWLATREAVFAKIREFLNGFTAERRGEIKAAVRESLSGAAARLAPASRDRWNEFVDAVVDTCPSISADEVEQVAAILAKLELADSKYGLIQQLHVMKPGDFDELHSLLTSWTVRTAKIALDEVQSRLKLIEELDQKLRDESLAEVGDLQPLFERSLWVFGPEFESLEFTSNRGMSEVIRTIFGKDVPGSKQRPDFAMLPDGSAGFYSRDSHDLGHDVAGVSRLVIAEIKKVDVILGSKEKEQPWRYVKELIKKGLITEASTVTCYVLGSRVDPTETGERTEWNDRVRIIPMTYNVFIRRAEKRMLGLRDKLRDAPFLKDLGLDAEAYLEPAKGTQTTLDLVPAVKPPKVL</sequence>
<accession>A0A6G4QVK6</accession>
<name>A0A6G4QVK6_9CAUL</name>
<protein>
    <submittedName>
        <fullName evidence="3">ATP-binding protein</fullName>
    </submittedName>
</protein>
<feature type="coiled-coil region" evidence="1">
    <location>
        <begin position="412"/>
        <end position="439"/>
    </location>
</feature>
<organism evidence="3">
    <name type="scientific">Caulobacter sp. 602-2</name>
    <dbReference type="NCBI Taxonomy" id="2710887"/>
    <lineage>
        <taxon>Bacteria</taxon>
        <taxon>Pseudomonadati</taxon>
        <taxon>Pseudomonadota</taxon>
        <taxon>Alphaproteobacteria</taxon>
        <taxon>Caulobacterales</taxon>
        <taxon>Caulobacteraceae</taxon>
        <taxon>Caulobacter</taxon>
    </lineage>
</organism>
<dbReference type="EMBL" id="JAAKGT010000002">
    <property type="protein sequence ID" value="NGM49364.1"/>
    <property type="molecule type" value="Genomic_DNA"/>
</dbReference>
<dbReference type="InterPro" id="IPR036890">
    <property type="entry name" value="HATPase_C_sf"/>
</dbReference>
<feature type="region of interest" description="Disordered" evidence="2">
    <location>
        <begin position="84"/>
        <end position="109"/>
    </location>
</feature>
<comment type="caution">
    <text evidence="3">The sequence shown here is derived from an EMBL/GenBank/DDBJ whole genome shotgun (WGS) entry which is preliminary data.</text>
</comment>
<keyword evidence="1" id="KW-0175">Coiled coil</keyword>
<keyword evidence="3" id="KW-0067">ATP-binding</keyword>
<evidence type="ECO:0000313" key="3">
    <source>
        <dbReference type="EMBL" id="NGM49364.1"/>
    </source>
</evidence>
<proteinExistence type="predicted"/>
<dbReference type="GO" id="GO:0005524">
    <property type="term" value="F:ATP binding"/>
    <property type="evidence" value="ECO:0007669"/>
    <property type="project" value="UniProtKB-KW"/>
</dbReference>
<dbReference type="Pfam" id="PF13589">
    <property type="entry name" value="HATPase_c_3"/>
    <property type="match status" value="1"/>
</dbReference>
<reference evidence="3" key="1">
    <citation type="submission" date="2020-02" db="EMBL/GenBank/DDBJ databases">
        <authorList>
            <person name="Gao J."/>
            <person name="Sun J."/>
        </authorList>
    </citation>
    <scope>NUCLEOTIDE SEQUENCE</scope>
    <source>
        <strain evidence="3">602-2</strain>
    </source>
</reference>
<evidence type="ECO:0000256" key="2">
    <source>
        <dbReference type="SAM" id="MobiDB-lite"/>
    </source>
</evidence>